<organism evidence="2 3">
    <name type="scientific">Schistosoma mattheei</name>
    <dbReference type="NCBI Taxonomy" id="31246"/>
    <lineage>
        <taxon>Eukaryota</taxon>
        <taxon>Metazoa</taxon>
        <taxon>Spiralia</taxon>
        <taxon>Lophotrochozoa</taxon>
        <taxon>Platyhelminthes</taxon>
        <taxon>Trematoda</taxon>
        <taxon>Digenea</taxon>
        <taxon>Strigeidida</taxon>
        <taxon>Schistosomatoidea</taxon>
        <taxon>Schistosomatidae</taxon>
        <taxon>Schistosoma</taxon>
    </lineage>
</organism>
<evidence type="ECO:0000259" key="1">
    <source>
        <dbReference type="Pfam" id="PF05131"/>
    </source>
</evidence>
<sequence length="221" mass="25286">MPPFTKLSTNDQPIDVKSFPNEVVSLLPTATDNTDDPNRPKDIFSGRGVNLTRNTKLIPYPIIHMLERPGVPLGICLTEFHLIIIYVDRIKAVNTLDGRAVYSMPLNNIIGCERALGISRDSLSNHIWIFSNNHLARLNMRNELCRIWQIYLDRLQFDEARQFCQVCYVIGHRPLFPNQLYPGLTFHVIPKWYSFVCYLPPILGVICSLFASLPFASRILS</sequence>
<name>A0A183Q7M1_9TREM</name>
<dbReference type="Proteomes" id="UP000269396">
    <property type="component" value="Unassembled WGS sequence"/>
</dbReference>
<dbReference type="STRING" id="31246.A0A183Q7M1"/>
<dbReference type="InterPro" id="IPR007810">
    <property type="entry name" value="Pep3/Vps18_beta-prop"/>
</dbReference>
<dbReference type="EMBL" id="UZAL01052593">
    <property type="protein sequence ID" value="VDP87752.1"/>
    <property type="molecule type" value="Genomic_DNA"/>
</dbReference>
<dbReference type="AlphaFoldDB" id="A0A183Q7M1"/>
<feature type="domain" description="Pep3/Vps18 beta-propeller" evidence="1">
    <location>
        <begin position="50"/>
        <end position="135"/>
    </location>
</feature>
<proteinExistence type="predicted"/>
<dbReference type="Pfam" id="PF05131">
    <property type="entry name" value="Pep3_Vps18"/>
    <property type="match status" value="1"/>
</dbReference>
<reference evidence="2 3" key="1">
    <citation type="submission" date="2018-11" db="EMBL/GenBank/DDBJ databases">
        <authorList>
            <consortium name="Pathogen Informatics"/>
        </authorList>
    </citation>
    <scope>NUCLEOTIDE SEQUENCE [LARGE SCALE GENOMIC DNA]</scope>
    <source>
        <strain>Denwood</strain>
        <strain evidence="3">Zambia</strain>
    </source>
</reference>
<accession>A0A183Q7M1</accession>
<evidence type="ECO:0000313" key="2">
    <source>
        <dbReference type="EMBL" id="VDP87752.1"/>
    </source>
</evidence>
<keyword evidence="3" id="KW-1185">Reference proteome</keyword>
<evidence type="ECO:0000313" key="3">
    <source>
        <dbReference type="Proteomes" id="UP000269396"/>
    </source>
</evidence>
<protein>
    <recommendedName>
        <fullName evidence="1">Pep3/Vps18 beta-propeller domain-containing protein</fullName>
    </recommendedName>
</protein>
<gene>
    <name evidence="2" type="ORF">SMTD_LOCUS22607</name>
</gene>